<keyword evidence="3" id="KW-1185">Reference proteome</keyword>
<gene>
    <name evidence="2" type="ORF">FMM06_07645</name>
</gene>
<protein>
    <submittedName>
        <fullName evidence="2">Zinc-binding dehydrogenase</fullName>
    </submittedName>
</protein>
<dbReference type="SUPFAM" id="SSF51735">
    <property type="entry name" value="NAD(P)-binding Rossmann-fold domains"/>
    <property type="match status" value="1"/>
</dbReference>
<dbReference type="Pfam" id="PF00107">
    <property type="entry name" value="ADH_zinc_N"/>
    <property type="match status" value="1"/>
</dbReference>
<dbReference type="InterPro" id="IPR013154">
    <property type="entry name" value="ADH-like_N"/>
</dbReference>
<dbReference type="InterPro" id="IPR036291">
    <property type="entry name" value="NAD(P)-bd_dom_sf"/>
</dbReference>
<dbReference type="OrthoDB" id="4190732at2"/>
<dbReference type="PANTHER" id="PTHR43677:SF4">
    <property type="entry name" value="QUINONE OXIDOREDUCTASE-LIKE PROTEIN 2"/>
    <property type="match status" value="1"/>
</dbReference>
<name>A0A552UID1_9SPHN</name>
<accession>A0A552UID1</accession>
<dbReference type="Gene3D" id="3.90.180.10">
    <property type="entry name" value="Medium-chain alcohol dehydrogenases, catalytic domain"/>
    <property type="match status" value="1"/>
</dbReference>
<dbReference type="InterPro" id="IPR051397">
    <property type="entry name" value="Zn-ADH-like_protein"/>
</dbReference>
<dbReference type="Proteomes" id="UP000317894">
    <property type="component" value="Unassembled WGS sequence"/>
</dbReference>
<dbReference type="AlphaFoldDB" id="A0A552UID1"/>
<evidence type="ECO:0000259" key="1">
    <source>
        <dbReference type="SMART" id="SM00829"/>
    </source>
</evidence>
<evidence type="ECO:0000313" key="3">
    <source>
        <dbReference type="Proteomes" id="UP000317894"/>
    </source>
</evidence>
<dbReference type="PANTHER" id="PTHR43677">
    <property type="entry name" value="SHORT-CHAIN DEHYDROGENASE/REDUCTASE"/>
    <property type="match status" value="1"/>
</dbReference>
<dbReference type="GO" id="GO:0016491">
    <property type="term" value="F:oxidoreductase activity"/>
    <property type="evidence" value="ECO:0007669"/>
    <property type="project" value="InterPro"/>
</dbReference>
<dbReference type="RefSeq" id="WP_144236679.1">
    <property type="nucleotide sequence ID" value="NZ_VJWA01000001.1"/>
</dbReference>
<dbReference type="SMART" id="SM00829">
    <property type="entry name" value="PKS_ER"/>
    <property type="match status" value="1"/>
</dbReference>
<reference evidence="2 3" key="1">
    <citation type="submission" date="2019-07" db="EMBL/GenBank/DDBJ databases">
        <title>Novel species isolated from glacier.</title>
        <authorList>
            <person name="Liu Q."/>
            <person name="Xin Y.-H."/>
        </authorList>
    </citation>
    <scope>NUCLEOTIDE SEQUENCE [LARGE SCALE GENOMIC DNA]</scope>
    <source>
        <strain evidence="2 3">LB1R16</strain>
    </source>
</reference>
<organism evidence="2 3">
    <name type="scientific">Glacieibacterium frigidum</name>
    <dbReference type="NCBI Taxonomy" id="2593303"/>
    <lineage>
        <taxon>Bacteria</taxon>
        <taxon>Pseudomonadati</taxon>
        <taxon>Pseudomonadota</taxon>
        <taxon>Alphaproteobacteria</taxon>
        <taxon>Sphingomonadales</taxon>
        <taxon>Sphingosinicellaceae</taxon>
        <taxon>Glacieibacterium</taxon>
    </lineage>
</organism>
<dbReference type="SUPFAM" id="SSF50129">
    <property type="entry name" value="GroES-like"/>
    <property type="match status" value="1"/>
</dbReference>
<dbReference type="InterPro" id="IPR011032">
    <property type="entry name" value="GroES-like_sf"/>
</dbReference>
<dbReference type="InterPro" id="IPR020843">
    <property type="entry name" value="ER"/>
</dbReference>
<comment type="caution">
    <text evidence="2">The sequence shown here is derived from an EMBL/GenBank/DDBJ whole genome shotgun (WGS) entry which is preliminary data.</text>
</comment>
<feature type="domain" description="Enoyl reductase (ER)" evidence="1">
    <location>
        <begin position="11"/>
        <end position="316"/>
    </location>
</feature>
<dbReference type="Pfam" id="PF08240">
    <property type="entry name" value="ADH_N"/>
    <property type="match status" value="1"/>
</dbReference>
<evidence type="ECO:0000313" key="2">
    <source>
        <dbReference type="EMBL" id="TRW17985.1"/>
    </source>
</evidence>
<sequence>MRAAICHFLAEDRSGLRVETGWAEPPAPGAGEVTVAMTHAGLNFPDLLMLSGGYQFRPDLPFVPGVEGAGHIVAVGEDVSGELIGERVVVGTRSGCLAERLTLPLGAVRSVPGGLHDAAAAGFTVAALTAWVGLVERGRLVAGERVLVCGAGGGMGWAAVQLVLAREGHAVAATSDPAKGDLLCALGAEVVIVDRAAPAFELRNIDIVFDPVGGALTLPAMRMLRWGGRHLMIGFAGGDIPRLPLNRLLLKGIEVVGVRAGEAGRQDAGAGAAHIRAIDALADRMTPHVGLTVALEDVGEAFAAMAAGRVTGKAVVAF</sequence>
<dbReference type="EMBL" id="VJWA01000001">
    <property type="protein sequence ID" value="TRW17985.1"/>
    <property type="molecule type" value="Genomic_DNA"/>
</dbReference>
<dbReference type="InterPro" id="IPR013149">
    <property type="entry name" value="ADH-like_C"/>
</dbReference>
<dbReference type="Gene3D" id="3.40.50.720">
    <property type="entry name" value="NAD(P)-binding Rossmann-like Domain"/>
    <property type="match status" value="1"/>
</dbReference>
<proteinExistence type="predicted"/>